<sequence length="68" mass="6730">MSAGTAGGVTSPVSGGPPRPDVPPPAVLEQVLAGLRWLDAGRGQHPGERPAQELSGDAPTVPLGVVTP</sequence>
<feature type="region of interest" description="Disordered" evidence="1">
    <location>
        <begin position="38"/>
        <end position="68"/>
    </location>
</feature>
<organism evidence="2 3">
    <name type="scientific">Lipingzhangella rawalii</name>
    <dbReference type="NCBI Taxonomy" id="2055835"/>
    <lineage>
        <taxon>Bacteria</taxon>
        <taxon>Bacillati</taxon>
        <taxon>Actinomycetota</taxon>
        <taxon>Actinomycetes</taxon>
        <taxon>Streptosporangiales</taxon>
        <taxon>Nocardiopsidaceae</taxon>
        <taxon>Lipingzhangella</taxon>
    </lineage>
</organism>
<proteinExistence type="predicted"/>
<feature type="compositionally biased region" description="Pro residues" evidence="1">
    <location>
        <begin position="15"/>
        <end position="26"/>
    </location>
</feature>
<gene>
    <name evidence="2" type="ORF">RIF23_01485</name>
</gene>
<dbReference type="Proteomes" id="UP001250214">
    <property type="component" value="Unassembled WGS sequence"/>
</dbReference>
<protein>
    <submittedName>
        <fullName evidence="2">Uncharacterized protein</fullName>
    </submittedName>
</protein>
<evidence type="ECO:0000313" key="3">
    <source>
        <dbReference type="Proteomes" id="UP001250214"/>
    </source>
</evidence>
<comment type="caution">
    <text evidence="2">The sequence shown here is derived from an EMBL/GenBank/DDBJ whole genome shotgun (WGS) entry which is preliminary data.</text>
</comment>
<evidence type="ECO:0000256" key="1">
    <source>
        <dbReference type="SAM" id="MobiDB-lite"/>
    </source>
</evidence>
<feature type="region of interest" description="Disordered" evidence="1">
    <location>
        <begin position="1"/>
        <end position="26"/>
    </location>
</feature>
<name>A0ABU2H0X9_9ACTN</name>
<reference evidence="3" key="1">
    <citation type="submission" date="2023-07" db="EMBL/GenBank/DDBJ databases">
        <title>Novel species in the genus Lipingzhangella isolated from Sambhar Salt Lake.</title>
        <authorList>
            <person name="Jiya N."/>
            <person name="Kajale S."/>
            <person name="Sharma A."/>
        </authorList>
    </citation>
    <scope>NUCLEOTIDE SEQUENCE [LARGE SCALE GENOMIC DNA]</scope>
    <source>
        <strain evidence="3">LS1_29</strain>
    </source>
</reference>
<evidence type="ECO:0000313" key="2">
    <source>
        <dbReference type="EMBL" id="MDS1268960.1"/>
    </source>
</evidence>
<keyword evidence="3" id="KW-1185">Reference proteome</keyword>
<accession>A0ABU2H0X9</accession>
<dbReference type="EMBL" id="JAVLVT010000001">
    <property type="protein sequence ID" value="MDS1268960.1"/>
    <property type="molecule type" value="Genomic_DNA"/>
</dbReference>